<dbReference type="OrthoDB" id="1708221at2"/>
<protein>
    <submittedName>
        <fullName evidence="9">Uncharacterized integral membrane protein</fullName>
    </submittedName>
</protein>
<evidence type="ECO:0000313" key="9">
    <source>
        <dbReference type="EMBL" id="SHI03430.1"/>
    </source>
</evidence>
<evidence type="ECO:0000259" key="8">
    <source>
        <dbReference type="Pfam" id="PF06305"/>
    </source>
</evidence>
<dbReference type="STRING" id="1123281.SAMN02745180_01827"/>
<name>A0A1M5XUF2_9FIRM</name>
<dbReference type="Proteomes" id="UP000184389">
    <property type="component" value="Unassembled WGS sequence"/>
</dbReference>
<organism evidence="9 10">
    <name type="scientific">Sporanaerobacter acetigenes DSM 13106</name>
    <dbReference type="NCBI Taxonomy" id="1123281"/>
    <lineage>
        <taxon>Bacteria</taxon>
        <taxon>Bacillati</taxon>
        <taxon>Bacillota</taxon>
        <taxon>Tissierellia</taxon>
        <taxon>Tissierellales</taxon>
        <taxon>Sporanaerobacteraceae</taxon>
        <taxon>Sporanaerobacter</taxon>
    </lineage>
</organism>
<dbReference type="AlphaFoldDB" id="A0A1M5XUF2"/>
<keyword evidence="2 7" id="KW-0812">Transmembrane</keyword>
<reference evidence="9 10" key="1">
    <citation type="submission" date="2016-11" db="EMBL/GenBank/DDBJ databases">
        <authorList>
            <person name="Jaros S."/>
            <person name="Januszkiewicz K."/>
            <person name="Wedrychowicz H."/>
        </authorList>
    </citation>
    <scope>NUCLEOTIDE SEQUENCE [LARGE SCALE GENOMIC DNA]</scope>
    <source>
        <strain evidence="9 10">DSM 13106</strain>
    </source>
</reference>
<gene>
    <name evidence="9" type="ORF">SAMN02745180_01827</name>
</gene>
<feature type="region of interest" description="Disordered" evidence="6">
    <location>
        <begin position="96"/>
        <end position="119"/>
    </location>
</feature>
<dbReference type="RefSeq" id="WP_072744492.1">
    <property type="nucleotide sequence ID" value="NZ_FQXR01000008.1"/>
</dbReference>
<dbReference type="InterPro" id="IPR010445">
    <property type="entry name" value="LapA_dom"/>
</dbReference>
<evidence type="ECO:0000256" key="1">
    <source>
        <dbReference type="ARBA" id="ARBA00022475"/>
    </source>
</evidence>
<keyword evidence="1" id="KW-1003">Cell membrane</keyword>
<feature type="coiled-coil region" evidence="5">
    <location>
        <begin position="62"/>
        <end position="89"/>
    </location>
</feature>
<keyword evidence="3 7" id="KW-1133">Transmembrane helix</keyword>
<dbReference type="GO" id="GO:0005886">
    <property type="term" value="C:plasma membrane"/>
    <property type="evidence" value="ECO:0007669"/>
    <property type="project" value="InterPro"/>
</dbReference>
<evidence type="ECO:0000256" key="4">
    <source>
        <dbReference type="ARBA" id="ARBA00023136"/>
    </source>
</evidence>
<sequence>MQWGFILSLIFATLVTIFALRNANEVLIDFLFGKVNISQALVIFISAILGAVIVAIMGGIRNLRLKKEVKELNKKLELLVQENKNYQILLTENEHSEEQDIVANDEKFEESNNENKEEL</sequence>
<keyword evidence="10" id="KW-1185">Reference proteome</keyword>
<evidence type="ECO:0000256" key="6">
    <source>
        <dbReference type="SAM" id="MobiDB-lite"/>
    </source>
</evidence>
<feature type="transmembrane region" description="Helical" evidence="7">
    <location>
        <begin position="39"/>
        <end position="60"/>
    </location>
</feature>
<keyword evidence="5" id="KW-0175">Coiled coil</keyword>
<evidence type="ECO:0000256" key="7">
    <source>
        <dbReference type="SAM" id="Phobius"/>
    </source>
</evidence>
<dbReference type="PANTHER" id="PTHR41335:SF1">
    <property type="entry name" value="MEMBRANE PROTEIN"/>
    <property type="match status" value="1"/>
</dbReference>
<dbReference type="Pfam" id="PF06305">
    <property type="entry name" value="LapA_dom"/>
    <property type="match status" value="1"/>
</dbReference>
<keyword evidence="4 7" id="KW-0472">Membrane</keyword>
<evidence type="ECO:0000256" key="2">
    <source>
        <dbReference type="ARBA" id="ARBA00022692"/>
    </source>
</evidence>
<accession>A0A1M5XUF2</accession>
<proteinExistence type="predicted"/>
<dbReference type="PANTHER" id="PTHR41335">
    <property type="entry name" value="MEMBRANE PROTEIN-RELATED"/>
    <property type="match status" value="1"/>
</dbReference>
<evidence type="ECO:0000256" key="3">
    <source>
        <dbReference type="ARBA" id="ARBA00022989"/>
    </source>
</evidence>
<evidence type="ECO:0000256" key="5">
    <source>
        <dbReference type="SAM" id="Coils"/>
    </source>
</evidence>
<feature type="domain" description="Lipopolysaccharide assembly protein A" evidence="8">
    <location>
        <begin position="22"/>
        <end position="83"/>
    </location>
</feature>
<dbReference type="EMBL" id="FQXR01000008">
    <property type="protein sequence ID" value="SHI03430.1"/>
    <property type="molecule type" value="Genomic_DNA"/>
</dbReference>
<evidence type="ECO:0000313" key="10">
    <source>
        <dbReference type="Proteomes" id="UP000184389"/>
    </source>
</evidence>